<dbReference type="Gene3D" id="3.90.180.10">
    <property type="entry name" value="Medium-chain alcohol dehydrogenases, catalytic domain"/>
    <property type="match status" value="2"/>
</dbReference>
<dbReference type="PANTHER" id="PTHR45033:SF1">
    <property type="entry name" value="OXIDOREDUCTASE (EUROFUNG)"/>
    <property type="match status" value="1"/>
</dbReference>
<sequence length="329" mass="35444">MAGKQNGKRWVTLQDGLDNLKLEDAPPPPSTPGADEVLVEIKAVSLNYRDTEVAMGAYNHHSSMPASQPALVPCSDACGIVVSVGPDLEVPWKVGDRVLSTFNQSHLTGQIRAADMASGLGKPLDGVLQSYRVFPSRGLVRCPDYLSDEEGACLPIAAVTAWMAIAKAAGARTIITSSSDEKLERAKSLGADCTINYRTKPEWQDEVMRFTGGEGADIILETGGAQTLRKSFASVAFGGVIACIGYVSGKQDAPGDRTNVNLLALQRNVTLKGILNGPRDRFEEMLGFYEEHCIRPVVDRVFPFEEAKEALKYLFSGSHFGKVVVRVAS</sequence>
<dbReference type="InterPro" id="IPR036291">
    <property type="entry name" value="NAD(P)-bd_dom_sf"/>
</dbReference>
<dbReference type="InterPro" id="IPR013149">
    <property type="entry name" value="ADH-like_C"/>
</dbReference>
<proteinExistence type="predicted"/>
<dbReference type="InterPro" id="IPR011032">
    <property type="entry name" value="GroES-like_sf"/>
</dbReference>
<dbReference type="Pfam" id="PF08240">
    <property type="entry name" value="ADH_N"/>
    <property type="match status" value="1"/>
</dbReference>
<feature type="domain" description="Enoyl reductase (ER)" evidence="1">
    <location>
        <begin position="16"/>
        <end position="325"/>
    </location>
</feature>
<accession>A0AA38R1C0</accession>
<organism evidence="2 3">
    <name type="scientific">Coniochaeta hoffmannii</name>
    <dbReference type="NCBI Taxonomy" id="91930"/>
    <lineage>
        <taxon>Eukaryota</taxon>
        <taxon>Fungi</taxon>
        <taxon>Dikarya</taxon>
        <taxon>Ascomycota</taxon>
        <taxon>Pezizomycotina</taxon>
        <taxon>Sordariomycetes</taxon>
        <taxon>Sordariomycetidae</taxon>
        <taxon>Coniochaetales</taxon>
        <taxon>Coniochaetaceae</taxon>
        <taxon>Coniochaeta</taxon>
    </lineage>
</organism>
<dbReference type="AlphaFoldDB" id="A0AA38R1C0"/>
<dbReference type="SUPFAM" id="SSF50129">
    <property type="entry name" value="GroES-like"/>
    <property type="match status" value="1"/>
</dbReference>
<keyword evidence="3" id="KW-1185">Reference proteome</keyword>
<dbReference type="CDD" id="cd08276">
    <property type="entry name" value="MDR7"/>
    <property type="match status" value="1"/>
</dbReference>
<dbReference type="EMBL" id="JANBVN010000226">
    <property type="protein sequence ID" value="KAJ9132024.1"/>
    <property type="molecule type" value="Genomic_DNA"/>
</dbReference>
<dbReference type="InterPro" id="IPR020843">
    <property type="entry name" value="ER"/>
</dbReference>
<comment type="caution">
    <text evidence="2">The sequence shown here is derived from an EMBL/GenBank/DDBJ whole genome shotgun (WGS) entry which is preliminary data.</text>
</comment>
<protein>
    <submittedName>
        <fullName evidence="2">Alcohol dehydrogenase</fullName>
    </submittedName>
</protein>
<dbReference type="Gene3D" id="3.40.50.720">
    <property type="entry name" value="NAD(P)-binding Rossmann-like Domain"/>
    <property type="match status" value="2"/>
</dbReference>
<dbReference type="GO" id="GO:0016491">
    <property type="term" value="F:oxidoreductase activity"/>
    <property type="evidence" value="ECO:0007669"/>
    <property type="project" value="InterPro"/>
</dbReference>
<dbReference type="SUPFAM" id="SSF51735">
    <property type="entry name" value="NAD(P)-binding Rossmann-fold domains"/>
    <property type="match status" value="1"/>
</dbReference>
<dbReference type="PANTHER" id="PTHR45033">
    <property type="match status" value="1"/>
</dbReference>
<dbReference type="InterPro" id="IPR013154">
    <property type="entry name" value="ADH-like_N"/>
</dbReference>
<dbReference type="Pfam" id="PF00107">
    <property type="entry name" value="ADH_zinc_N"/>
    <property type="match status" value="1"/>
</dbReference>
<evidence type="ECO:0000313" key="3">
    <source>
        <dbReference type="Proteomes" id="UP001174691"/>
    </source>
</evidence>
<evidence type="ECO:0000259" key="1">
    <source>
        <dbReference type="SMART" id="SM00829"/>
    </source>
</evidence>
<dbReference type="Proteomes" id="UP001174691">
    <property type="component" value="Unassembled WGS sequence"/>
</dbReference>
<name>A0AA38R1C0_9PEZI</name>
<dbReference type="InterPro" id="IPR052711">
    <property type="entry name" value="Zinc_ADH-like"/>
</dbReference>
<evidence type="ECO:0000313" key="2">
    <source>
        <dbReference type="EMBL" id="KAJ9132024.1"/>
    </source>
</evidence>
<gene>
    <name evidence="2" type="ORF">NKR19_g9438</name>
</gene>
<dbReference type="SMART" id="SM00829">
    <property type="entry name" value="PKS_ER"/>
    <property type="match status" value="1"/>
</dbReference>
<reference evidence="2" key="1">
    <citation type="submission" date="2022-07" db="EMBL/GenBank/DDBJ databases">
        <title>Fungi with potential for degradation of polypropylene.</title>
        <authorList>
            <person name="Gostincar C."/>
        </authorList>
    </citation>
    <scope>NUCLEOTIDE SEQUENCE</scope>
    <source>
        <strain evidence="2">EXF-13287</strain>
    </source>
</reference>